<gene>
    <name evidence="1" type="ORF">M9H77_27938</name>
</gene>
<dbReference type="EMBL" id="CM044706">
    <property type="protein sequence ID" value="KAI5659145.1"/>
    <property type="molecule type" value="Genomic_DNA"/>
</dbReference>
<dbReference type="Proteomes" id="UP001060085">
    <property type="component" value="Linkage Group LG06"/>
</dbReference>
<keyword evidence="2" id="KW-1185">Reference proteome</keyword>
<comment type="caution">
    <text evidence="1">The sequence shown here is derived from an EMBL/GenBank/DDBJ whole genome shotgun (WGS) entry which is preliminary data.</text>
</comment>
<organism evidence="1 2">
    <name type="scientific">Catharanthus roseus</name>
    <name type="common">Madagascar periwinkle</name>
    <name type="synonym">Vinca rosea</name>
    <dbReference type="NCBI Taxonomy" id="4058"/>
    <lineage>
        <taxon>Eukaryota</taxon>
        <taxon>Viridiplantae</taxon>
        <taxon>Streptophyta</taxon>
        <taxon>Embryophyta</taxon>
        <taxon>Tracheophyta</taxon>
        <taxon>Spermatophyta</taxon>
        <taxon>Magnoliopsida</taxon>
        <taxon>eudicotyledons</taxon>
        <taxon>Gunneridae</taxon>
        <taxon>Pentapetalae</taxon>
        <taxon>asterids</taxon>
        <taxon>lamiids</taxon>
        <taxon>Gentianales</taxon>
        <taxon>Apocynaceae</taxon>
        <taxon>Rauvolfioideae</taxon>
        <taxon>Vinceae</taxon>
        <taxon>Catharanthinae</taxon>
        <taxon>Catharanthus</taxon>
    </lineage>
</organism>
<evidence type="ECO:0000313" key="2">
    <source>
        <dbReference type="Proteomes" id="UP001060085"/>
    </source>
</evidence>
<sequence length="111" mass="12727">MYGKFIMKCVKEKSSIKHPKDRHRKVDGRDRRVFLTVECAGQVFEIKKKLGHRYAGETIEWLLIQAAPAVNAVLGTNATFPESTSPVAPPEKKSENPWEIEVEEPTMWLFK</sequence>
<name>A0ACC0AFL4_CATRO</name>
<protein>
    <submittedName>
        <fullName evidence="1">Uncharacterized protein</fullName>
    </submittedName>
</protein>
<evidence type="ECO:0000313" key="1">
    <source>
        <dbReference type="EMBL" id="KAI5659145.1"/>
    </source>
</evidence>
<accession>A0ACC0AFL4</accession>
<proteinExistence type="predicted"/>
<reference evidence="2" key="1">
    <citation type="journal article" date="2023" name="Nat. Plants">
        <title>Single-cell RNA sequencing provides a high-resolution roadmap for understanding the multicellular compartmentation of specialized metabolism.</title>
        <authorList>
            <person name="Sun S."/>
            <person name="Shen X."/>
            <person name="Li Y."/>
            <person name="Li Y."/>
            <person name="Wang S."/>
            <person name="Li R."/>
            <person name="Zhang H."/>
            <person name="Shen G."/>
            <person name="Guo B."/>
            <person name="Wei J."/>
            <person name="Xu J."/>
            <person name="St-Pierre B."/>
            <person name="Chen S."/>
            <person name="Sun C."/>
        </authorList>
    </citation>
    <scope>NUCLEOTIDE SEQUENCE [LARGE SCALE GENOMIC DNA]</scope>
</reference>